<evidence type="ECO:0000256" key="8">
    <source>
        <dbReference type="SAM" id="Coils"/>
    </source>
</evidence>
<dbReference type="SUPFAM" id="SSF53720">
    <property type="entry name" value="ALDH-like"/>
    <property type="match status" value="1"/>
</dbReference>
<dbReference type="GO" id="GO:0005737">
    <property type="term" value="C:cytoplasm"/>
    <property type="evidence" value="ECO:0007669"/>
    <property type="project" value="TreeGrafter"/>
</dbReference>
<comment type="caution">
    <text evidence="11">The sequence shown here is derived from an EMBL/GenBank/DDBJ whole genome shotgun (WGS) entry which is preliminary data.</text>
</comment>
<keyword evidence="12" id="KW-1185">Reference proteome</keyword>
<dbReference type="Gene3D" id="3.40.309.10">
    <property type="entry name" value="Aldehyde Dehydrogenase, Chain A, domain 2"/>
    <property type="match status" value="1"/>
</dbReference>
<evidence type="ECO:0000256" key="4">
    <source>
        <dbReference type="PIRNR" id="PIRNR036492"/>
    </source>
</evidence>
<evidence type="ECO:0000313" key="11">
    <source>
        <dbReference type="EMBL" id="KAJ3644732.1"/>
    </source>
</evidence>
<dbReference type="Gene3D" id="3.40.605.10">
    <property type="entry name" value="Aldehyde Dehydrogenase, Chain A, domain 1"/>
    <property type="match status" value="1"/>
</dbReference>
<keyword evidence="8" id="KW-0175">Coiled coil</keyword>
<feature type="transmembrane region" description="Helical" evidence="9">
    <location>
        <begin position="491"/>
        <end position="509"/>
    </location>
</feature>
<dbReference type="Pfam" id="PF00171">
    <property type="entry name" value="Aldedh"/>
    <property type="match status" value="1"/>
</dbReference>
<dbReference type="PANTHER" id="PTHR43570:SF16">
    <property type="entry name" value="ALDEHYDE DEHYDROGENASE TYPE III, ISOFORM Q"/>
    <property type="match status" value="1"/>
</dbReference>
<dbReference type="FunFam" id="3.40.309.10:FF:000003">
    <property type="entry name" value="Aldehyde dehydrogenase"/>
    <property type="match status" value="1"/>
</dbReference>
<dbReference type="Proteomes" id="UP001168821">
    <property type="component" value="Unassembled WGS sequence"/>
</dbReference>
<gene>
    <name evidence="11" type="ORF">Zmor_022440</name>
</gene>
<evidence type="ECO:0000256" key="1">
    <source>
        <dbReference type="ARBA" id="ARBA00009986"/>
    </source>
</evidence>
<keyword evidence="9" id="KW-1133">Transmembrane helix</keyword>
<keyword evidence="9" id="KW-0472">Membrane</keyword>
<proteinExistence type="inferred from homology"/>
<keyword evidence="3" id="KW-0520">NAD</keyword>
<accession>A0AA38HWX2</accession>
<dbReference type="InterPro" id="IPR015590">
    <property type="entry name" value="Aldehyde_DH_dom"/>
</dbReference>
<dbReference type="PIRSF" id="PIRSF036492">
    <property type="entry name" value="ALDH"/>
    <property type="match status" value="1"/>
</dbReference>
<evidence type="ECO:0000256" key="2">
    <source>
        <dbReference type="ARBA" id="ARBA00023002"/>
    </source>
</evidence>
<evidence type="ECO:0000256" key="5">
    <source>
        <dbReference type="PIRSR" id="PIRSR036492-1"/>
    </source>
</evidence>
<evidence type="ECO:0000256" key="9">
    <source>
        <dbReference type="SAM" id="Phobius"/>
    </source>
</evidence>
<reference evidence="11" key="1">
    <citation type="journal article" date="2023" name="G3 (Bethesda)">
        <title>Whole genome assemblies of Zophobas morio and Tenebrio molitor.</title>
        <authorList>
            <person name="Kaur S."/>
            <person name="Stinson S.A."/>
            <person name="diCenzo G.C."/>
        </authorList>
    </citation>
    <scope>NUCLEOTIDE SEQUENCE</scope>
    <source>
        <strain evidence="11">QUZm001</strain>
    </source>
</reference>
<keyword evidence="2 4" id="KW-0560">Oxidoreductase</keyword>
<dbReference type="FunFam" id="3.40.605.10:FF:000004">
    <property type="entry name" value="Aldehyde dehydrogenase"/>
    <property type="match status" value="1"/>
</dbReference>
<dbReference type="InterPro" id="IPR012394">
    <property type="entry name" value="Aldehyde_DH_NAD(P)"/>
</dbReference>
<feature type="active site" evidence="5">
    <location>
        <position position="266"/>
    </location>
</feature>
<sequence length="515" mass="57443">MTHEVQPNGYKPFVIDVEEAKLEKTHEEVVEAARKSFKSGKTKPLKFRLEQLKGLEKFLTECENELVKALDQDLGKHRQEVLMTEIDLLKHELRQTAMELSKWLKPEAPPKSWVNFLDGVLVYSDPYGVVLVIGAWNYPLLLLLGPFIGAIAGGNCVILKPSELAPASAKTIATYLPRYLDRDSYQVVCGGVQETTHLLKIQFDYIFFTGSTSVGKIVHQAASKFLTPVTLELGGKSPVFVDDTVDIVTTARRILWGKCLNAGQTCIAPDYLLCSKNVEERFIEAAKTILDEFYGEGVKVSPYWSKIVSERHYKRLMGMVSDGEVAIGGFGDPMERTITPTILINVKPDDLVMREEIFGPILPIINVNSALEAINFITEGDKPLALYVFTKRKDVKDLFLNGTSSGNVTINDTIMHIMTENLPFGGVGASGMGNYHGKYGFDTFTHKKGVLVRGLGALTEKPQFIRYPPYSDFKTTLSSIVTAKRRSIPGWWFKWILVFGLGVAFAYGVQWVRNG</sequence>
<name>A0AA38HWX2_9CUCU</name>
<dbReference type="InterPro" id="IPR016162">
    <property type="entry name" value="Ald_DH_N"/>
</dbReference>
<feature type="coiled-coil region" evidence="8">
    <location>
        <begin position="15"/>
        <end position="72"/>
    </location>
</feature>
<evidence type="ECO:0000256" key="6">
    <source>
        <dbReference type="PROSITE-ProRule" id="PRU10007"/>
    </source>
</evidence>
<dbReference type="AlphaFoldDB" id="A0AA38HWX2"/>
<evidence type="ECO:0000259" key="10">
    <source>
        <dbReference type="Pfam" id="PF00171"/>
    </source>
</evidence>
<keyword evidence="9" id="KW-0812">Transmembrane</keyword>
<feature type="domain" description="Aldehyde dehydrogenase" evidence="10">
    <location>
        <begin position="23"/>
        <end position="448"/>
    </location>
</feature>
<dbReference type="PANTHER" id="PTHR43570">
    <property type="entry name" value="ALDEHYDE DEHYDROGENASE"/>
    <property type="match status" value="1"/>
</dbReference>
<dbReference type="InterPro" id="IPR029510">
    <property type="entry name" value="Ald_DH_CS_GLU"/>
</dbReference>
<protein>
    <recommendedName>
        <fullName evidence="4">Aldehyde dehydrogenase</fullName>
    </recommendedName>
</protein>
<evidence type="ECO:0000256" key="7">
    <source>
        <dbReference type="RuleBase" id="RU003345"/>
    </source>
</evidence>
<evidence type="ECO:0000256" key="3">
    <source>
        <dbReference type="ARBA" id="ARBA00023027"/>
    </source>
</evidence>
<comment type="similarity">
    <text evidence="1 4 7">Belongs to the aldehyde dehydrogenase family.</text>
</comment>
<dbReference type="GO" id="GO:0004029">
    <property type="term" value="F:aldehyde dehydrogenase (NAD+) activity"/>
    <property type="evidence" value="ECO:0007669"/>
    <property type="project" value="TreeGrafter"/>
</dbReference>
<dbReference type="InterPro" id="IPR016163">
    <property type="entry name" value="Ald_DH_C"/>
</dbReference>
<feature type="active site" evidence="5 6">
    <location>
        <position position="232"/>
    </location>
</feature>
<dbReference type="InterPro" id="IPR016161">
    <property type="entry name" value="Ald_DH/histidinol_DH"/>
</dbReference>
<organism evidence="11 12">
    <name type="scientific">Zophobas morio</name>
    <dbReference type="NCBI Taxonomy" id="2755281"/>
    <lineage>
        <taxon>Eukaryota</taxon>
        <taxon>Metazoa</taxon>
        <taxon>Ecdysozoa</taxon>
        <taxon>Arthropoda</taxon>
        <taxon>Hexapoda</taxon>
        <taxon>Insecta</taxon>
        <taxon>Pterygota</taxon>
        <taxon>Neoptera</taxon>
        <taxon>Endopterygota</taxon>
        <taxon>Coleoptera</taxon>
        <taxon>Polyphaga</taxon>
        <taxon>Cucujiformia</taxon>
        <taxon>Tenebrionidae</taxon>
        <taxon>Zophobas</taxon>
    </lineage>
</organism>
<dbReference type="PROSITE" id="PS00687">
    <property type="entry name" value="ALDEHYDE_DEHYDR_GLU"/>
    <property type="match status" value="1"/>
</dbReference>
<dbReference type="EMBL" id="JALNTZ010000007">
    <property type="protein sequence ID" value="KAJ3644732.1"/>
    <property type="molecule type" value="Genomic_DNA"/>
</dbReference>
<evidence type="ECO:0000313" key="12">
    <source>
        <dbReference type="Proteomes" id="UP001168821"/>
    </source>
</evidence>
<dbReference type="GO" id="GO:0006081">
    <property type="term" value="P:aldehyde metabolic process"/>
    <property type="evidence" value="ECO:0007669"/>
    <property type="project" value="InterPro"/>
</dbReference>